<evidence type="ECO:0000259" key="5">
    <source>
        <dbReference type="PROSITE" id="PS50304"/>
    </source>
</evidence>
<sequence>GKFRCKRCKNASYCCAECEEKDWMAHRHICKPADPEPALVIKPMNPSDLFTNKACHSNDCPGLLKPCDPSKQQRIFMKDLPVTAVKETDIQAKVVEFYNPGRFFLLAPKPEVMEALQVIATKLQNTYSFKPATLYMPCVGEVCAVQYSFDMNWYRGLVQAMTADKKMAHVLYIDFGNEEYVPLGRIRQLATNIQSFCPCVMECSVAQVVPVGGSWSAECCIAVRQLLEDRIFTVHLVETLENGRIHAVDIKLSMGKLSTFLIEHGYATANNVNIMPTEQEICELMNASLENFKRLSDGKDDNSWAQPPEPLTQVVGDSFSVVVTHLQSPSDFTVQKVENARVIQELQLKLKEHCCQVTTPQSFRPAPGTVCCAQFSRVQPVGENWSEECILALQQRLYNRILRMEIQGAREGRALVVMIDETSDPQDNVAELLISAGFASPVAVSTSMFLRVSVPSASSEALAWCCAELPFDGQTVSLLASVVKNPQEFYCHINNQKDLQQLIELGAELKKHCAGNSSSCVPKVGEPCCAMNVGVAPLGSAWSSEAKQWFRSQMDGELLTARVLSVSERGYEVKLEIRGRDVAAALISEQLAKAPGAILKMSRVRAESKLLENIDLVSGPSFPVDWKATELPVSGTFRPCIPAFISPSLFYVLCPVQGQKMDQQKLRGMMTELAAYCSNNISVSSRSSSSVLSRAAPGAVCCAQFSADNIWYRAVVLEVGENELKVLYADYGNTEMVPFSRILPIPKHLLQIPFRITRCTLTG</sequence>
<dbReference type="PANTHER" id="PTHR22948:SF72">
    <property type="entry name" value="TUDOR DOMAIN-CONTAINING PROTEIN"/>
    <property type="match status" value="1"/>
</dbReference>
<evidence type="ECO:0000313" key="7">
    <source>
        <dbReference type="Ensembl" id="ENSTNIP00000022085.1"/>
    </source>
</evidence>
<dbReference type="FunCoup" id="H3DNI6">
    <property type="interactions" value="671"/>
</dbReference>
<dbReference type="GeneTree" id="ENSGT00940000158754"/>
<reference evidence="7" key="2">
    <citation type="submission" date="2025-08" db="UniProtKB">
        <authorList>
            <consortium name="Ensembl"/>
        </authorList>
    </citation>
    <scope>IDENTIFICATION</scope>
</reference>
<dbReference type="Pfam" id="PF00567">
    <property type="entry name" value="TUDOR"/>
    <property type="match status" value="3"/>
</dbReference>
<dbReference type="GO" id="GO:0008270">
    <property type="term" value="F:zinc ion binding"/>
    <property type="evidence" value="ECO:0007669"/>
    <property type="project" value="UniProtKB-KW"/>
</dbReference>
<accession>H3DNI6</accession>
<dbReference type="InParanoid" id="H3DNI6"/>
<evidence type="ECO:0000256" key="4">
    <source>
        <dbReference type="PROSITE-ProRule" id="PRU00134"/>
    </source>
</evidence>
<dbReference type="HOGENOM" id="CLU_010832_0_0_1"/>
<evidence type="ECO:0000256" key="1">
    <source>
        <dbReference type="ARBA" id="ARBA00022723"/>
    </source>
</evidence>
<dbReference type="AlphaFoldDB" id="H3DNI6"/>
<dbReference type="Gene3D" id="2.40.50.90">
    <property type="match status" value="3"/>
</dbReference>
<dbReference type="InterPro" id="IPR002893">
    <property type="entry name" value="Znf_MYND"/>
</dbReference>
<evidence type="ECO:0000259" key="6">
    <source>
        <dbReference type="PROSITE" id="PS50865"/>
    </source>
</evidence>
<dbReference type="Gene3D" id="2.30.30.140">
    <property type="match status" value="2"/>
</dbReference>
<dbReference type="FunFam" id="2.30.30.140:FF:000018">
    <property type="entry name" value="Serine/threonine-protein kinase 31"/>
    <property type="match status" value="2"/>
</dbReference>
<evidence type="ECO:0000313" key="8">
    <source>
        <dbReference type="Proteomes" id="UP000007303"/>
    </source>
</evidence>
<dbReference type="OMA" id="YCSAQKS"/>
<organism evidence="7 8">
    <name type="scientific">Tetraodon nigroviridis</name>
    <name type="common">Spotted green pufferfish</name>
    <name type="synonym">Chelonodon nigroviridis</name>
    <dbReference type="NCBI Taxonomy" id="99883"/>
    <lineage>
        <taxon>Eukaryota</taxon>
        <taxon>Metazoa</taxon>
        <taxon>Chordata</taxon>
        <taxon>Craniata</taxon>
        <taxon>Vertebrata</taxon>
        <taxon>Euteleostomi</taxon>
        <taxon>Actinopterygii</taxon>
        <taxon>Neopterygii</taxon>
        <taxon>Teleostei</taxon>
        <taxon>Neoteleostei</taxon>
        <taxon>Acanthomorphata</taxon>
        <taxon>Eupercaria</taxon>
        <taxon>Tetraodontiformes</taxon>
        <taxon>Tetradontoidea</taxon>
        <taxon>Tetraodontidae</taxon>
        <taxon>Tetraodon</taxon>
    </lineage>
</organism>
<dbReference type="PROSITE" id="PS50304">
    <property type="entry name" value="TUDOR"/>
    <property type="match status" value="2"/>
</dbReference>
<dbReference type="InterPro" id="IPR035437">
    <property type="entry name" value="SNase_OB-fold_sf"/>
</dbReference>
<feature type="domain" description="Tudor" evidence="5">
    <location>
        <begin position="694"/>
        <end position="752"/>
    </location>
</feature>
<proteinExistence type="predicted"/>
<keyword evidence="3" id="KW-0862">Zinc</keyword>
<dbReference type="GO" id="GO:0034584">
    <property type="term" value="F:piRNA binding"/>
    <property type="evidence" value="ECO:0007669"/>
    <property type="project" value="Ensembl"/>
</dbReference>
<protein>
    <submittedName>
        <fullName evidence="7">Tudor domain containing 1</fullName>
    </submittedName>
</protein>
<feature type="domain" description="MYND-type" evidence="6">
    <location>
        <begin position="1"/>
        <end position="30"/>
    </location>
</feature>
<feature type="domain" description="Tudor" evidence="5">
    <location>
        <begin position="136"/>
        <end position="196"/>
    </location>
</feature>
<dbReference type="SUPFAM" id="SSF63748">
    <property type="entry name" value="Tudor/PWWP/MBT"/>
    <property type="match status" value="2"/>
</dbReference>
<dbReference type="STRING" id="99883.ENSTNIP00000022085"/>
<dbReference type="Ensembl" id="ENSTNIT00000022321.1">
    <property type="protein sequence ID" value="ENSTNIP00000022085.1"/>
    <property type="gene ID" value="ENSTNIG00000018898.1"/>
</dbReference>
<keyword evidence="8" id="KW-1185">Reference proteome</keyword>
<name>H3DNI6_TETNG</name>
<reference evidence="7" key="3">
    <citation type="submission" date="2025-09" db="UniProtKB">
        <authorList>
            <consortium name="Ensembl"/>
        </authorList>
    </citation>
    <scope>IDENTIFICATION</scope>
</reference>
<evidence type="ECO:0000256" key="2">
    <source>
        <dbReference type="ARBA" id="ARBA00022771"/>
    </source>
</evidence>
<dbReference type="InterPro" id="IPR050621">
    <property type="entry name" value="Tudor_domain_containing"/>
</dbReference>
<dbReference type="Gene3D" id="6.10.140.2220">
    <property type="match status" value="1"/>
</dbReference>
<keyword evidence="1" id="KW-0479">Metal-binding</keyword>
<keyword evidence="2 4" id="KW-0863">Zinc-finger</keyword>
<reference evidence="8" key="1">
    <citation type="journal article" date="2004" name="Nature">
        <title>Genome duplication in the teleost fish Tetraodon nigroviridis reveals the early vertebrate proto-karyotype.</title>
        <authorList>
            <person name="Jaillon O."/>
            <person name="Aury J.-M."/>
            <person name="Brunet F."/>
            <person name="Petit J.-L."/>
            <person name="Stange-Thomann N."/>
            <person name="Mauceli E."/>
            <person name="Bouneau L."/>
            <person name="Fischer C."/>
            <person name="Ozouf-Costaz C."/>
            <person name="Bernot A."/>
            <person name="Nicaud S."/>
            <person name="Jaffe D."/>
            <person name="Fisher S."/>
            <person name="Lutfalla G."/>
            <person name="Dossat C."/>
            <person name="Segurens B."/>
            <person name="Dasilva C."/>
            <person name="Salanoubat M."/>
            <person name="Levy M."/>
            <person name="Boudet N."/>
            <person name="Castellano S."/>
            <person name="Anthouard V."/>
            <person name="Jubin C."/>
            <person name="Castelli V."/>
            <person name="Katinka M."/>
            <person name="Vacherie B."/>
            <person name="Biemont C."/>
            <person name="Skalli Z."/>
            <person name="Cattolico L."/>
            <person name="Poulain J."/>
            <person name="De Berardinis V."/>
            <person name="Cruaud C."/>
            <person name="Duprat S."/>
            <person name="Brottier P."/>
            <person name="Coutanceau J.-P."/>
            <person name="Gouzy J."/>
            <person name="Parra G."/>
            <person name="Lardier G."/>
            <person name="Chapple C."/>
            <person name="McKernan K.J."/>
            <person name="McEwan P."/>
            <person name="Bosak S."/>
            <person name="Kellis M."/>
            <person name="Volff J.-N."/>
            <person name="Guigo R."/>
            <person name="Zody M.C."/>
            <person name="Mesirov J."/>
            <person name="Lindblad-Toh K."/>
            <person name="Birren B."/>
            <person name="Nusbaum C."/>
            <person name="Kahn D."/>
            <person name="Robinson-Rechavi M."/>
            <person name="Laudet V."/>
            <person name="Schachter V."/>
            <person name="Quetier F."/>
            <person name="Saurin W."/>
            <person name="Scarpelli C."/>
            <person name="Wincker P."/>
            <person name="Lander E.S."/>
            <person name="Weissenbach J."/>
            <person name="Roest Crollius H."/>
        </authorList>
    </citation>
    <scope>NUCLEOTIDE SEQUENCE [LARGE SCALE GENOMIC DNA]</scope>
</reference>
<dbReference type="GO" id="GO:0030719">
    <property type="term" value="P:P granule organization"/>
    <property type="evidence" value="ECO:0007669"/>
    <property type="project" value="Ensembl"/>
</dbReference>
<dbReference type="SUPFAM" id="SSF144232">
    <property type="entry name" value="HIT/MYND zinc finger-like"/>
    <property type="match status" value="1"/>
</dbReference>
<evidence type="ECO:0000256" key="3">
    <source>
        <dbReference type="ARBA" id="ARBA00022833"/>
    </source>
</evidence>
<dbReference type="Proteomes" id="UP000007303">
    <property type="component" value="Unassembled WGS sequence"/>
</dbReference>
<dbReference type="SMART" id="SM00333">
    <property type="entry name" value="TUDOR"/>
    <property type="match status" value="2"/>
</dbReference>
<dbReference type="PROSITE" id="PS50865">
    <property type="entry name" value="ZF_MYND_2"/>
    <property type="match status" value="1"/>
</dbReference>
<dbReference type="InterPro" id="IPR002999">
    <property type="entry name" value="Tudor"/>
</dbReference>
<dbReference type="Pfam" id="PF01753">
    <property type="entry name" value="zf-MYND"/>
    <property type="match status" value="1"/>
</dbReference>
<dbReference type="PANTHER" id="PTHR22948">
    <property type="entry name" value="TUDOR DOMAIN CONTAINING PROTEIN"/>
    <property type="match status" value="1"/>
</dbReference>